<evidence type="ECO:0000256" key="3">
    <source>
        <dbReference type="ARBA" id="ARBA00022801"/>
    </source>
</evidence>
<dbReference type="PANTHER" id="PTHR12112:SF39">
    <property type="entry name" value="EG:152A3.5 PROTEIN (FBGN0003116_PN PROTEIN)"/>
    <property type="match status" value="1"/>
</dbReference>
<keyword evidence="4" id="KW-0464">Manganese</keyword>
<evidence type="ECO:0000256" key="1">
    <source>
        <dbReference type="ARBA" id="ARBA00001936"/>
    </source>
</evidence>
<reference evidence="7" key="2">
    <citation type="submission" date="2015-01" db="EMBL/GenBank/DDBJ databases">
        <title>Evolutionary Origins and Diversification of the Mycorrhizal Mutualists.</title>
        <authorList>
            <consortium name="DOE Joint Genome Institute"/>
            <consortium name="Mycorrhizal Genomics Consortium"/>
            <person name="Kohler A."/>
            <person name="Kuo A."/>
            <person name="Nagy L.G."/>
            <person name="Floudas D."/>
            <person name="Copeland A."/>
            <person name="Barry K.W."/>
            <person name="Cichocki N."/>
            <person name="Veneault-Fourrey C."/>
            <person name="LaButti K."/>
            <person name="Lindquist E.A."/>
            <person name="Lipzen A."/>
            <person name="Lundell T."/>
            <person name="Morin E."/>
            <person name="Murat C."/>
            <person name="Riley R."/>
            <person name="Ohm R."/>
            <person name="Sun H."/>
            <person name="Tunlid A."/>
            <person name="Henrissat B."/>
            <person name="Grigoriev I.V."/>
            <person name="Hibbett D.S."/>
            <person name="Martin F."/>
        </authorList>
    </citation>
    <scope>NUCLEOTIDE SEQUENCE [LARGE SCALE GENOMIC DNA]</scope>
    <source>
        <strain evidence="7">UH-Slu-Lm8-n1</strain>
    </source>
</reference>
<evidence type="ECO:0000256" key="4">
    <source>
        <dbReference type="ARBA" id="ARBA00023211"/>
    </source>
</evidence>
<dbReference type="AlphaFoldDB" id="A0A0D0AQM3"/>
<dbReference type="InParanoid" id="A0A0D0AQM3"/>
<keyword evidence="2" id="KW-0479">Metal-binding</keyword>
<dbReference type="GO" id="GO:0005737">
    <property type="term" value="C:cytoplasm"/>
    <property type="evidence" value="ECO:0007669"/>
    <property type="project" value="InterPro"/>
</dbReference>
<protein>
    <recommendedName>
        <fullName evidence="5">DHHA2 domain-containing protein</fullName>
    </recommendedName>
</protein>
<proteinExistence type="predicted"/>
<gene>
    <name evidence="6" type="ORF">CY34DRAFT_803232</name>
</gene>
<reference evidence="6 7" key="1">
    <citation type="submission" date="2014-04" db="EMBL/GenBank/DDBJ databases">
        <authorList>
            <consortium name="DOE Joint Genome Institute"/>
            <person name="Kuo A."/>
            <person name="Ruytinx J."/>
            <person name="Rineau F."/>
            <person name="Colpaert J."/>
            <person name="Kohler A."/>
            <person name="Nagy L.G."/>
            <person name="Floudas D."/>
            <person name="Copeland A."/>
            <person name="Barry K.W."/>
            <person name="Cichocki N."/>
            <person name="Veneault-Fourrey C."/>
            <person name="LaButti K."/>
            <person name="Lindquist E.A."/>
            <person name="Lipzen A."/>
            <person name="Lundell T."/>
            <person name="Morin E."/>
            <person name="Murat C."/>
            <person name="Sun H."/>
            <person name="Tunlid A."/>
            <person name="Henrissat B."/>
            <person name="Grigoriev I.V."/>
            <person name="Hibbett D.S."/>
            <person name="Martin F."/>
            <person name="Nordberg H.P."/>
            <person name="Cantor M.N."/>
            <person name="Hua S.X."/>
        </authorList>
    </citation>
    <scope>NUCLEOTIDE SEQUENCE [LARGE SCALE GENOMIC DNA]</scope>
    <source>
        <strain evidence="6 7">UH-Slu-Lm8-n1</strain>
    </source>
</reference>
<name>A0A0D0AQM3_9AGAM</name>
<dbReference type="OrthoDB" id="374045at2759"/>
<dbReference type="SMART" id="SM01131">
    <property type="entry name" value="DHHA2"/>
    <property type="match status" value="1"/>
</dbReference>
<dbReference type="InterPro" id="IPR038763">
    <property type="entry name" value="DHH_sf"/>
</dbReference>
<dbReference type="HOGENOM" id="CLU_019358_1_1_1"/>
<dbReference type="Pfam" id="PF01368">
    <property type="entry name" value="DHH"/>
    <property type="match status" value="1"/>
</dbReference>
<keyword evidence="3" id="KW-0378">Hydrolase</keyword>
<dbReference type="EMBL" id="KN835200">
    <property type="protein sequence ID" value="KIK43996.1"/>
    <property type="molecule type" value="Genomic_DNA"/>
</dbReference>
<dbReference type="STRING" id="930992.A0A0D0AQM3"/>
<dbReference type="SUPFAM" id="SSF64182">
    <property type="entry name" value="DHH phosphoesterases"/>
    <property type="match status" value="1"/>
</dbReference>
<evidence type="ECO:0000259" key="5">
    <source>
        <dbReference type="SMART" id="SM01131"/>
    </source>
</evidence>
<dbReference type="PROSITE" id="PS51257">
    <property type="entry name" value="PROKAR_LIPOPROTEIN"/>
    <property type="match status" value="1"/>
</dbReference>
<evidence type="ECO:0000313" key="6">
    <source>
        <dbReference type="EMBL" id="KIK43996.1"/>
    </source>
</evidence>
<comment type="cofactor">
    <cofactor evidence="1">
        <name>Mn(2+)</name>
        <dbReference type="ChEBI" id="CHEBI:29035"/>
    </cofactor>
</comment>
<keyword evidence="7" id="KW-1185">Reference proteome</keyword>
<dbReference type="Gene3D" id="3.10.310.20">
    <property type="entry name" value="DHHA2 domain"/>
    <property type="match status" value="1"/>
</dbReference>
<dbReference type="GO" id="GO:0004309">
    <property type="term" value="F:exopolyphosphatase activity"/>
    <property type="evidence" value="ECO:0007669"/>
    <property type="project" value="TreeGrafter"/>
</dbReference>
<dbReference type="FunCoup" id="A0A0D0AQM3">
    <property type="interactions" value="232"/>
</dbReference>
<dbReference type="InterPro" id="IPR001667">
    <property type="entry name" value="DDH_dom"/>
</dbReference>
<dbReference type="GO" id="GO:0046872">
    <property type="term" value="F:metal ion binding"/>
    <property type="evidence" value="ECO:0007669"/>
    <property type="project" value="UniProtKB-KW"/>
</dbReference>
<dbReference type="PANTHER" id="PTHR12112">
    <property type="entry name" value="BNIP - RELATED"/>
    <property type="match status" value="1"/>
</dbReference>
<dbReference type="InterPro" id="IPR038222">
    <property type="entry name" value="DHHA2_dom_sf"/>
</dbReference>
<organism evidence="6 7">
    <name type="scientific">Suillus luteus UH-Slu-Lm8-n1</name>
    <dbReference type="NCBI Taxonomy" id="930992"/>
    <lineage>
        <taxon>Eukaryota</taxon>
        <taxon>Fungi</taxon>
        <taxon>Dikarya</taxon>
        <taxon>Basidiomycota</taxon>
        <taxon>Agaricomycotina</taxon>
        <taxon>Agaricomycetes</taxon>
        <taxon>Agaricomycetidae</taxon>
        <taxon>Boletales</taxon>
        <taxon>Suillineae</taxon>
        <taxon>Suillaceae</taxon>
        <taxon>Suillus</taxon>
    </lineage>
</organism>
<dbReference type="Proteomes" id="UP000054485">
    <property type="component" value="Unassembled WGS sequence"/>
</dbReference>
<sequence length="470" mass="51691">MIFTRYSCLAILWAFVVACLLLPRLAKITSTSLASLNFRFSGRPLRQASMSNSNFSSYLKSQKADFLADNGEGWTVVMGNEAGDLDSLASALGYAWLRSNTSGKAIAYITTPKEDFTLRAENLYALGLAGINHPFEELYCSDDPMPSQVSQFALVDHNILRTIYASPTSSVVAVIDHHEDEGQYKDTANPRIVEPAGSCSSLVARLYQSFSNLSIPPELSTLLLSAILIDTHGLKIGGKALDVDREAAAFLIPRSLLAHNEEISALSNNQQITHLPSVQSLSATLGEKKSSVSHLSTRDLLRRDYKEYVFSMPVSEDATQSSNVIKVGLATVPLRLSAFFASSSYPIKEIQDWLAERDLSVLGILTTFRNQKGKGRREQFWIVKADKGIAEKVWQGLESSEVLELKRFDLSKVAGSANAAEESEGEDVEEVTSDETRFGELYVARAYRQGNASATRKQTAPILRRLMEGL</sequence>
<evidence type="ECO:0000313" key="7">
    <source>
        <dbReference type="Proteomes" id="UP000054485"/>
    </source>
</evidence>
<evidence type="ECO:0000256" key="2">
    <source>
        <dbReference type="ARBA" id="ARBA00022723"/>
    </source>
</evidence>
<feature type="domain" description="DHHA2" evidence="5">
    <location>
        <begin position="282"/>
        <end position="467"/>
    </location>
</feature>
<dbReference type="InterPro" id="IPR004097">
    <property type="entry name" value="DHHA2"/>
</dbReference>
<dbReference type="Pfam" id="PF02833">
    <property type="entry name" value="DHHA2"/>
    <property type="match status" value="1"/>
</dbReference>
<dbReference type="Gene3D" id="3.90.1640.10">
    <property type="entry name" value="inorganic pyrophosphatase (n-terminal core)"/>
    <property type="match status" value="1"/>
</dbReference>
<accession>A0A0D0AQM3</accession>